<gene>
    <name evidence="2" type="ORF">BDY21DRAFT_338461</name>
</gene>
<sequence>MRDALPAAPFPFRSVVLPLLGTLPRLARTLTVLTWWCAGLSIVSRSPKPLAAYMPELRQERRRTFSVRKVPMQHVPMQSLHQPNVLCTTRLSKFPSLFRTAPMSLVPSCTRPPDAEVQARSHGGKSGCVRRQASPTARPAHAPNERRSISRPSRKSQARTLSRSAQST</sequence>
<name>A0A6A6P692_9PEZI</name>
<accession>A0A6A6P692</accession>
<evidence type="ECO:0000313" key="3">
    <source>
        <dbReference type="Proteomes" id="UP000799766"/>
    </source>
</evidence>
<organism evidence="2 3">
    <name type="scientific">Lineolata rhizophorae</name>
    <dbReference type="NCBI Taxonomy" id="578093"/>
    <lineage>
        <taxon>Eukaryota</taxon>
        <taxon>Fungi</taxon>
        <taxon>Dikarya</taxon>
        <taxon>Ascomycota</taxon>
        <taxon>Pezizomycotina</taxon>
        <taxon>Dothideomycetes</taxon>
        <taxon>Dothideomycetes incertae sedis</taxon>
        <taxon>Lineolatales</taxon>
        <taxon>Lineolataceae</taxon>
        <taxon>Lineolata</taxon>
    </lineage>
</organism>
<feature type="compositionally biased region" description="Polar residues" evidence="1">
    <location>
        <begin position="158"/>
        <end position="168"/>
    </location>
</feature>
<keyword evidence="3" id="KW-1185">Reference proteome</keyword>
<proteinExistence type="predicted"/>
<dbReference type="EMBL" id="MU001675">
    <property type="protein sequence ID" value="KAF2459526.1"/>
    <property type="molecule type" value="Genomic_DNA"/>
</dbReference>
<evidence type="ECO:0000256" key="1">
    <source>
        <dbReference type="SAM" id="MobiDB-lite"/>
    </source>
</evidence>
<dbReference type="Proteomes" id="UP000799766">
    <property type="component" value="Unassembled WGS sequence"/>
</dbReference>
<protein>
    <submittedName>
        <fullName evidence="2">Uncharacterized protein</fullName>
    </submittedName>
</protein>
<evidence type="ECO:0000313" key="2">
    <source>
        <dbReference type="EMBL" id="KAF2459526.1"/>
    </source>
</evidence>
<feature type="region of interest" description="Disordered" evidence="1">
    <location>
        <begin position="109"/>
        <end position="168"/>
    </location>
</feature>
<dbReference type="AlphaFoldDB" id="A0A6A6P692"/>
<reference evidence="2" key="1">
    <citation type="journal article" date="2020" name="Stud. Mycol.">
        <title>101 Dothideomycetes genomes: a test case for predicting lifestyles and emergence of pathogens.</title>
        <authorList>
            <person name="Haridas S."/>
            <person name="Albert R."/>
            <person name="Binder M."/>
            <person name="Bloem J."/>
            <person name="Labutti K."/>
            <person name="Salamov A."/>
            <person name="Andreopoulos B."/>
            <person name="Baker S."/>
            <person name="Barry K."/>
            <person name="Bills G."/>
            <person name="Bluhm B."/>
            <person name="Cannon C."/>
            <person name="Castanera R."/>
            <person name="Culley D."/>
            <person name="Daum C."/>
            <person name="Ezra D."/>
            <person name="Gonzalez J."/>
            <person name="Henrissat B."/>
            <person name="Kuo A."/>
            <person name="Liang C."/>
            <person name="Lipzen A."/>
            <person name="Lutzoni F."/>
            <person name="Magnuson J."/>
            <person name="Mondo S."/>
            <person name="Nolan M."/>
            <person name="Ohm R."/>
            <person name="Pangilinan J."/>
            <person name="Park H.-J."/>
            <person name="Ramirez L."/>
            <person name="Alfaro M."/>
            <person name="Sun H."/>
            <person name="Tritt A."/>
            <person name="Yoshinaga Y."/>
            <person name="Zwiers L.-H."/>
            <person name="Turgeon B."/>
            <person name="Goodwin S."/>
            <person name="Spatafora J."/>
            <person name="Crous P."/>
            <person name="Grigoriev I."/>
        </authorList>
    </citation>
    <scope>NUCLEOTIDE SEQUENCE</scope>
    <source>
        <strain evidence="2">ATCC 16933</strain>
    </source>
</reference>